<reference evidence="1 2" key="1">
    <citation type="submission" date="2016-05" db="EMBL/GenBank/DDBJ databases">
        <title>Complete Genome and Methylome Analysis of Psychrotrophic Bacterial Isolates from Antarctic Lake Untersee.</title>
        <authorList>
            <person name="Fomenkov A."/>
            <person name="Akimov V.N."/>
            <person name="Vasilyeva L.V."/>
            <person name="Andersen D."/>
            <person name="Vincze T."/>
            <person name="Roberts R.J."/>
        </authorList>
    </citation>
    <scope>NUCLEOTIDE SEQUENCE [LARGE SCALE GENOMIC DNA]</scope>
    <source>
        <strain evidence="1 2">U14-5</strain>
    </source>
</reference>
<dbReference type="InterPro" id="IPR025395">
    <property type="entry name" value="Phage_tail_terminator-like"/>
</dbReference>
<accession>A0A1L7ALA9</accession>
<dbReference type="AlphaFoldDB" id="A0A1L7ALA9"/>
<evidence type="ECO:0000313" key="2">
    <source>
        <dbReference type="Proteomes" id="UP000185494"/>
    </source>
</evidence>
<dbReference type="STRING" id="257708.RGI145_19535"/>
<gene>
    <name evidence="1" type="ORF">RGI145_19535</name>
</gene>
<dbReference type="EMBL" id="CP015584">
    <property type="protein sequence ID" value="APT59540.1"/>
    <property type="molecule type" value="Genomic_DNA"/>
</dbReference>
<proteinExistence type="predicted"/>
<evidence type="ECO:0000313" key="1">
    <source>
        <dbReference type="EMBL" id="APT59540.1"/>
    </source>
</evidence>
<dbReference type="KEGG" id="rgi:RGI145_19535"/>
<dbReference type="Gene3D" id="3.30.2000.20">
    <property type="match status" value="1"/>
</dbReference>
<sequence length="135" mass="14567">MSSPEVYQDARTLIADGAAQIGLPVAWPNAAFDVPEPPAPFLAVEVMGDGAEPYELGGGVWVEDGTIEVAVVVPTGTGIEQGLTLRKAVAGWFRGLPAREVTYDRFILDAGAMDEDGNWFRLPLRISYRFQSISL</sequence>
<organism evidence="1 2">
    <name type="scientific">Roseomonas gilardii</name>
    <dbReference type="NCBI Taxonomy" id="257708"/>
    <lineage>
        <taxon>Bacteria</taxon>
        <taxon>Pseudomonadati</taxon>
        <taxon>Pseudomonadota</taxon>
        <taxon>Alphaproteobacteria</taxon>
        <taxon>Acetobacterales</taxon>
        <taxon>Roseomonadaceae</taxon>
        <taxon>Roseomonas</taxon>
    </lineage>
</organism>
<protein>
    <submittedName>
        <fullName evidence="1">Uncharacterized protein</fullName>
    </submittedName>
</protein>
<dbReference type="Pfam" id="PF13554">
    <property type="entry name" value="Phage_tail_terminator_5"/>
    <property type="match status" value="1"/>
</dbReference>
<name>A0A1L7ALA9_9PROT</name>
<dbReference type="RefSeq" id="WP_075800252.1">
    <property type="nucleotide sequence ID" value="NZ_CP015584.1"/>
</dbReference>
<dbReference type="Proteomes" id="UP000185494">
    <property type="component" value="Chromosome 2"/>
</dbReference>